<organism evidence="1">
    <name type="scientific">marine sediment metagenome</name>
    <dbReference type="NCBI Taxonomy" id="412755"/>
    <lineage>
        <taxon>unclassified sequences</taxon>
        <taxon>metagenomes</taxon>
        <taxon>ecological metagenomes</taxon>
    </lineage>
</organism>
<comment type="caution">
    <text evidence="1">The sequence shown here is derived from an EMBL/GenBank/DDBJ whole genome shotgun (WGS) entry which is preliminary data.</text>
</comment>
<name>A0A0F9L092_9ZZZZ</name>
<dbReference type="AlphaFoldDB" id="A0A0F9L092"/>
<sequence length="320" mass="36112">DWYRATNPKQHVIKQAEAAWKYRSDQGIITIAVVGNHDRETRSEISRHSFAAVKVFTEDLKNVEVYDEISLWSDPKIEFLLIPAGWQHQDLSQWTRHNGIPLVVVIHGMIGGSILASGITSPGMDSTLINELKPNLVLAGDNHTPQDLSMFNCPAGYLGAPLQHNWGDRNQDRGFWHITVDSQQILRRFVSSYSPRFVRENIPANTEIEAMCTSTTLIQDKLDGRPGIVELTLIGKNVDNLNKDMIEENLRLNFDMRKLKIAINQSYQQIEVVAGISEASQPEDKWSMYVASGKAPSIENMDLTMLSEMGKWAIQEAKKL</sequence>
<feature type="non-terminal residue" evidence="1">
    <location>
        <position position="1"/>
    </location>
</feature>
<evidence type="ECO:0000313" key="1">
    <source>
        <dbReference type="EMBL" id="KKM80376.1"/>
    </source>
</evidence>
<dbReference type="InterPro" id="IPR050535">
    <property type="entry name" value="DNA_Repair-Maintenance_Comp"/>
</dbReference>
<protein>
    <submittedName>
        <fullName evidence="1">Uncharacterized protein</fullName>
    </submittedName>
</protein>
<accession>A0A0F9L092</accession>
<gene>
    <name evidence="1" type="ORF">LCGC14_1340410</name>
</gene>
<proteinExistence type="predicted"/>
<dbReference type="EMBL" id="LAZR01008194">
    <property type="protein sequence ID" value="KKM80376.1"/>
    <property type="molecule type" value="Genomic_DNA"/>
</dbReference>
<dbReference type="SUPFAM" id="SSF56300">
    <property type="entry name" value="Metallo-dependent phosphatases"/>
    <property type="match status" value="1"/>
</dbReference>
<reference evidence="1" key="1">
    <citation type="journal article" date="2015" name="Nature">
        <title>Complex archaea that bridge the gap between prokaryotes and eukaryotes.</title>
        <authorList>
            <person name="Spang A."/>
            <person name="Saw J.H."/>
            <person name="Jorgensen S.L."/>
            <person name="Zaremba-Niedzwiedzka K."/>
            <person name="Martijn J."/>
            <person name="Lind A.E."/>
            <person name="van Eijk R."/>
            <person name="Schleper C."/>
            <person name="Guy L."/>
            <person name="Ettema T.J."/>
        </authorList>
    </citation>
    <scope>NUCLEOTIDE SEQUENCE</scope>
</reference>
<dbReference type="PANTHER" id="PTHR30337">
    <property type="entry name" value="COMPONENT OF ATP-DEPENDENT DSDNA EXONUCLEASE"/>
    <property type="match status" value="1"/>
</dbReference>
<dbReference type="InterPro" id="IPR029052">
    <property type="entry name" value="Metallo-depent_PP-like"/>
</dbReference>
<dbReference type="Gene3D" id="3.60.21.10">
    <property type="match status" value="1"/>
</dbReference>